<feature type="transmembrane region" description="Helical" evidence="2">
    <location>
        <begin position="596"/>
        <end position="614"/>
    </location>
</feature>
<dbReference type="AlphaFoldDB" id="C5C0P0"/>
<dbReference type="STRING" id="471853.Bcav_3192"/>
<dbReference type="KEGG" id="bcv:Bcav_3192"/>
<evidence type="ECO:0000256" key="1">
    <source>
        <dbReference type="SAM" id="MobiDB-lite"/>
    </source>
</evidence>
<reference evidence="3 4" key="1">
    <citation type="journal article" date="2009" name="Stand. Genomic Sci.">
        <title>Complete genome sequence of Beutenbergia cavernae type strain (HKI 0122).</title>
        <authorList>
            <person name="Land M."/>
            <person name="Pukall R."/>
            <person name="Abt B."/>
            <person name="Goker M."/>
            <person name="Rohde M."/>
            <person name="Glavina Del Rio T."/>
            <person name="Tice H."/>
            <person name="Copeland A."/>
            <person name="Cheng J.F."/>
            <person name="Lucas S."/>
            <person name="Chen F."/>
            <person name="Nolan M."/>
            <person name="Bruce D."/>
            <person name="Goodwin L."/>
            <person name="Pitluck S."/>
            <person name="Ivanova N."/>
            <person name="Mavromatis K."/>
            <person name="Ovchinnikova G."/>
            <person name="Pati A."/>
            <person name="Chen A."/>
            <person name="Palaniappan K."/>
            <person name="Hauser L."/>
            <person name="Chang Y.J."/>
            <person name="Jefferies C.C."/>
            <person name="Saunders E."/>
            <person name="Brettin T."/>
            <person name="Detter J.C."/>
            <person name="Han C."/>
            <person name="Chain P."/>
            <person name="Bristow J."/>
            <person name="Eisen J.A."/>
            <person name="Markowitz V."/>
            <person name="Hugenholtz P."/>
            <person name="Kyrpides N.C."/>
            <person name="Klenk H.P."/>
            <person name="Lapidus A."/>
        </authorList>
    </citation>
    <scope>NUCLEOTIDE SEQUENCE [LARGE SCALE GENOMIC DNA]</scope>
    <source>
        <strain evidence="4">ATCC BAA-8 / DSM 12333 / NBRC 16432</strain>
    </source>
</reference>
<feature type="compositionally biased region" description="Acidic residues" evidence="1">
    <location>
        <begin position="328"/>
        <end position="337"/>
    </location>
</feature>
<keyword evidence="4" id="KW-1185">Reference proteome</keyword>
<evidence type="ECO:0000313" key="4">
    <source>
        <dbReference type="Proteomes" id="UP000007962"/>
    </source>
</evidence>
<keyword evidence="2" id="KW-0812">Transmembrane</keyword>
<organism evidence="3 4">
    <name type="scientific">Beutenbergia cavernae (strain ATCC BAA-8 / DSM 12333 / CCUG 43141 / JCM 11478 / NBRC 16432 / NCIMB 13614 / HKI 0122)</name>
    <dbReference type="NCBI Taxonomy" id="471853"/>
    <lineage>
        <taxon>Bacteria</taxon>
        <taxon>Bacillati</taxon>
        <taxon>Actinomycetota</taxon>
        <taxon>Actinomycetes</taxon>
        <taxon>Micrococcales</taxon>
        <taxon>Beutenbergiaceae</taxon>
        <taxon>Beutenbergia</taxon>
    </lineage>
</organism>
<accession>C5C0P0</accession>
<feature type="transmembrane region" description="Helical" evidence="2">
    <location>
        <begin position="156"/>
        <end position="178"/>
    </location>
</feature>
<dbReference type="eggNOG" id="ENOG5034144">
    <property type="taxonomic scope" value="Bacteria"/>
</dbReference>
<evidence type="ECO:0000256" key="2">
    <source>
        <dbReference type="SAM" id="Phobius"/>
    </source>
</evidence>
<feature type="region of interest" description="Disordered" evidence="1">
    <location>
        <begin position="325"/>
        <end position="347"/>
    </location>
</feature>
<feature type="transmembrane region" description="Helical" evidence="2">
    <location>
        <begin position="252"/>
        <end position="270"/>
    </location>
</feature>
<proteinExistence type="predicted"/>
<dbReference type="HOGENOM" id="CLU_443898_0_0_11"/>
<feature type="transmembrane region" description="Helical" evidence="2">
    <location>
        <begin position="20"/>
        <end position="42"/>
    </location>
</feature>
<evidence type="ECO:0000313" key="3">
    <source>
        <dbReference type="EMBL" id="ACQ81436.1"/>
    </source>
</evidence>
<protein>
    <submittedName>
        <fullName evidence="3">Uncharacterized protein</fullName>
    </submittedName>
</protein>
<feature type="transmembrane region" description="Helical" evidence="2">
    <location>
        <begin position="106"/>
        <end position="123"/>
    </location>
</feature>
<feature type="transmembrane region" description="Helical" evidence="2">
    <location>
        <begin position="82"/>
        <end position="100"/>
    </location>
</feature>
<gene>
    <name evidence="3" type="ordered locus">Bcav_3192</name>
</gene>
<keyword evidence="2" id="KW-1133">Transmembrane helix</keyword>
<dbReference type="EMBL" id="CP001618">
    <property type="protein sequence ID" value="ACQ81436.1"/>
    <property type="molecule type" value="Genomic_DNA"/>
</dbReference>
<sequence length="615" mass="64734">MSDRGFLSGADIAAWRPRVPAAVLQIGLPATLLVAAVISIVLERGDTSPIRLADVGWDGAVNAAGQGWVFAALLLGWWRPRWAAWLGALGAVTLAVLPTTEGMRPVWVTVALLVVGVILLDAWEVTRQRALATAWGPNRAPELDDATRRELLAPRLGPRLVSGVALVACAVALGIWWYDAAAANEFRARAEVRTGMVVTMTEDGGAAVVEVDGRELRVPVLVLDLEPGQSVAVRVDPTGDRAELVDDVFDPAGAVVPAAAAAGFAGTAILTERSRRRAARVLLTRGGPAASVSMIPDGAAYRLESIDPGSGVALAYVRLGWVGPSGDSSDDGSDDAPPEPSSSSDAEVLAWASHAPWQDAGERLAAASERSDVLVVGLGAVGDRPVLLIDGRWCLAGPPSTDDRTPARLWRSWWVRRTSGRHVAVVVGGDGAGPDDPTAAPDLHPVARHALRLARRTPMWVTILGAGLAFVTTFVLSADLEWIGVIAAASVAGSLGERWSREGRPGLVIRPDGLLVVGAWRDDLAPWQDVLRTVADESMLVVYFGDGCLVLRADDDLAPVILPGERDPRRASVVLEAARGSAEPNVLAVPRRPVSASVWIGAAWFVAALLGYLVA</sequence>
<name>C5C0P0_BEUC1</name>
<dbReference type="Proteomes" id="UP000007962">
    <property type="component" value="Chromosome"/>
</dbReference>
<dbReference type="RefSeq" id="WP_015883676.1">
    <property type="nucleotide sequence ID" value="NC_012669.1"/>
</dbReference>
<feature type="transmembrane region" description="Helical" evidence="2">
    <location>
        <begin position="458"/>
        <end position="476"/>
    </location>
</feature>
<keyword evidence="2" id="KW-0472">Membrane</keyword>